<evidence type="ECO:0000313" key="2">
    <source>
        <dbReference type="EMBL" id="PNJ83496.1"/>
    </source>
</evidence>
<dbReference type="EMBL" id="NDHI03003364">
    <property type="protein sequence ID" value="PNJ83496.1"/>
    <property type="molecule type" value="Genomic_DNA"/>
</dbReference>
<dbReference type="PROSITE" id="PS50010">
    <property type="entry name" value="DH_2"/>
    <property type="match status" value="1"/>
</dbReference>
<dbReference type="PANTHER" id="PTHR13217">
    <property type="entry name" value="PLECKSTRIN HOMOLOGY DOMAIN-CONTAINING FAMILY G MEMBER 7"/>
    <property type="match status" value="1"/>
</dbReference>
<dbReference type="AlphaFoldDB" id="A0A2J8XN88"/>
<gene>
    <name evidence="2" type="ORF">CR201_G0001479</name>
</gene>
<dbReference type="Gene3D" id="1.20.900.10">
    <property type="entry name" value="Dbl homology (DH) domain"/>
    <property type="match status" value="1"/>
</dbReference>
<name>A0A2J8XN88_PONAB</name>
<dbReference type="GO" id="GO:0007266">
    <property type="term" value="P:Rho protein signal transduction"/>
    <property type="evidence" value="ECO:0007669"/>
    <property type="project" value="TreeGrafter"/>
</dbReference>
<feature type="domain" description="DH" evidence="1">
    <location>
        <begin position="57"/>
        <end position="187"/>
    </location>
</feature>
<feature type="non-terminal residue" evidence="2">
    <location>
        <position position="1"/>
    </location>
</feature>
<evidence type="ECO:0000259" key="1">
    <source>
        <dbReference type="PROSITE" id="PS50010"/>
    </source>
</evidence>
<reference evidence="2" key="1">
    <citation type="submission" date="2017-12" db="EMBL/GenBank/DDBJ databases">
        <title>High-resolution comparative analysis of great ape genomes.</title>
        <authorList>
            <person name="Pollen A."/>
            <person name="Hastie A."/>
            <person name="Hormozdiari F."/>
            <person name="Dougherty M."/>
            <person name="Liu R."/>
            <person name="Chaisson M."/>
            <person name="Hoppe E."/>
            <person name="Hill C."/>
            <person name="Pang A."/>
            <person name="Hillier L."/>
            <person name="Baker C."/>
            <person name="Armstrong J."/>
            <person name="Shendure J."/>
            <person name="Paten B."/>
            <person name="Wilson R."/>
            <person name="Chao H."/>
            <person name="Schneider V."/>
            <person name="Ventura M."/>
            <person name="Kronenberg Z."/>
            <person name="Murali S."/>
            <person name="Gordon D."/>
            <person name="Cantsilieris S."/>
            <person name="Munson K."/>
            <person name="Nelson B."/>
            <person name="Raja A."/>
            <person name="Underwood J."/>
            <person name="Diekhans M."/>
            <person name="Fiddes I."/>
            <person name="Haussler D."/>
            <person name="Eichler E."/>
        </authorList>
    </citation>
    <scope>NUCLEOTIDE SEQUENCE [LARGE SCALE GENOMIC DNA]</scope>
    <source>
        <strain evidence="2">Susie</strain>
    </source>
</reference>
<protein>
    <submittedName>
        <fullName evidence="2">PLEKHG7 isoform 3</fullName>
    </submittedName>
</protein>
<organism evidence="2">
    <name type="scientific">Pongo abelii</name>
    <name type="common">Sumatran orangutan</name>
    <name type="synonym">Pongo pygmaeus abelii</name>
    <dbReference type="NCBI Taxonomy" id="9601"/>
    <lineage>
        <taxon>Eukaryota</taxon>
        <taxon>Metazoa</taxon>
        <taxon>Chordata</taxon>
        <taxon>Craniata</taxon>
        <taxon>Vertebrata</taxon>
        <taxon>Euteleostomi</taxon>
        <taxon>Mammalia</taxon>
        <taxon>Eutheria</taxon>
        <taxon>Euarchontoglires</taxon>
        <taxon>Primates</taxon>
        <taxon>Haplorrhini</taxon>
        <taxon>Catarrhini</taxon>
        <taxon>Hominidae</taxon>
        <taxon>Pongo</taxon>
    </lineage>
</organism>
<dbReference type="InterPro" id="IPR040181">
    <property type="entry name" value="PKHG5/7"/>
</dbReference>
<comment type="caution">
    <text evidence="2">The sequence shown here is derived from an EMBL/GenBank/DDBJ whole genome shotgun (WGS) entry which is preliminary data.</text>
</comment>
<dbReference type="PANTHER" id="PTHR13217:SF6">
    <property type="entry name" value="PLECKSTRIN HOMOLOGY DOMAIN-CONTAINING FAMILY G MEMBER 7"/>
    <property type="match status" value="1"/>
</dbReference>
<dbReference type="InterPro" id="IPR035899">
    <property type="entry name" value="DBL_dom_sf"/>
</dbReference>
<proteinExistence type="predicted"/>
<dbReference type="InterPro" id="IPR000219">
    <property type="entry name" value="DH_dom"/>
</dbReference>
<dbReference type="Pfam" id="PF00621">
    <property type="entry name" value="RhoGEF"/>
    <property type="match status" value="1"/>
</dbReference>
<accession>A0A2J8XN88</accession>
<dbReference type="SUPFAM" id="SSF48065">
    <property type="entry name" value="DBL homology domain (DH-domain)"/>
    <property type="match status" value="1"/>
</dbReference>
<sequence>GVGKDKHKHISDLENCLSSVKITNFRGYDFYGLKDKTWDEVLETHHKLPTDQLDLKKQQEAVWELFTSECTYFLDHLLVLKMIFMNTLKYLQTHEYLLDVDLWRLFANLEELTQTSLGFVNSLFGIIKDYVDASEISSSLDFISVLTKYFRGSLCQSHQTYCLNYSAAIFYLESLRQRDDFGIYLKKQNHAEEETGNFVPSLFVWHN</sequence>
<dbReference type="GO" id="GO:0005085">
    <property type="term" value="F:guanyl-nucleotide exchange factor activity"/>
    <property type="evidence" value="ECO:0007669"/>
    <property type="project" value="InterPro"/>
</dbReference>